<organism evidence="1 2">
    <name type="scientific">Segatella buccae</name>
    <dbReference type="NCBI Taxonomy" id="28126"/>
    <lineage>
        <taxon>Bacteria</taxon>
        <taxon>Pseudomonadati</taxon>
        <taxon>Bacteroidota</taxon>
        <taxon>Bacteroidia</taxon>
        <taxon>Bacteroidales</taxon>
        <taxon>Prevotellaceae</taxon>
        <taxon>Segatella</taxon>
    </lineage>
</organism>
<dbReference type="RefSeq" id="WP_004344798.1">
    <property type="nucleotide sequence ID" value="NZ_DBFWLE010000024.1"/>
</dbReference>
<comment type="caution">
    <text evidence="1">The sequence shown here is derived from an EMBL/GenBank/DDBJ whole genome shotgun (WGS) entry which is preliminary data.</text>
</comment>
<protein>
    <submittedName>
        <fullName evidence="1">Uncharacterized protein</fullName>
    </submittedName>
</protein>
<gene>
    <name evidence="1" type="ORF">NCTC13063_01385</name>
</gene>
<dbReference type="Proteomes" id="UP000255283">
    <property type="component" value="Unassembled WGS sequence"/>
</dbReference>
<dbReference type="InterPro" id="IPR010133">
    <property type="entry name" value="Bacteriocin_signal_seq"/>
</dbReference>
<dbReference type="EMBL" id="UGTJ01000001">
    <property type="protein sequence ID" value="SUB80104.1"/>
    <property type="molecule type" value="Genomic_DNA"/>
</dbReference>
<evidence type="ECO:0000313" key="1">
    <source>
        <dbReference type="EMBL" id="SUB80104.1"/>
    </source>
</evidence>
<name>A0AAQ1UHX5_9BACT</name>
<reference evidence="1 2" key="1">
    <citation type="submission" date="2018-06" db="EMBL/GenBank/DDBJ databases">
        <authorList>
            <consortium name="Pathogen Informatics"/>
            <person name="Doyle S."/>
        </authorList>
    </citation>
    <scope>NUCLEOTIDE SEQUENCE [LARGE SCALE GENOMIC DNA]</scope>
    <source>
        <strain evidence="1 2">NCTC13063</strain>
    </source>
</reference>
<proteinExistence type="predicted"/>
<sequence length="64" mass="7346">MEAKIKELSFSEMQKISGGLWIVRVARFVLEALAGDIICNPKQSWADFNAGREAANRQWRKHSR</sequence>
<dbReference type="AlphaFoldDB" id="A0AAQ1UHX5"/>
<dbReference type="GeneID" id="93535745"/>
<evidence type="ECO:0000313" key="2">
    <source>
        <dbReference type="Proteomes" id="UP000255283"/>
    </source>
</evidence>
<dbReference type="NCBIfam" id="TIGR01847">
    <property type="entry name" value="bacteriocin_sig"/>
    <property type="match status" value="1"/>
</dbReference>
<accession>A0AAQ1UHX5</accession>